<evidence type="ECO:0000256" key="1">
    <source>
        <dbReference type="ARBA" id="ARBA00022801"/>
    </source>
</evidence>
<organism evidence="3 4">
    <name type="scientific">Microlunatus kandeliicorticis</name>
    <dbReference type="NCBI Taxonomy" id="1759536"/>
    <lineage>
        <taxon>Bacteria</taxon>
        <taxon>Bacillati</taxon>
        <taxon>Actinomycetota</taxon>
        <taxon>Actinomycetes</taxon>
        <taxon>Propionibacteriales</taxon>
        <taxon>Propionibacteriaceae</taxon>
        <taxon>Microlunatus</taxon>
    </lineage>
</organism>
<dbReference type="InterPro" id="IPR005754">
    <property type="entry name" value="Sortase"/>
</dbReference>
<dbReference type="SUPFAM" id="SSF63817">
    <property type="entry name" value="Sortase"/>
    <property type="match status" value="1"/>
</dbReference>
<dbReference type="EMBL" id="JACGWT010000001">
    <property type="protein sequence ID" value="MBA8792496.1"/>
    <property type="molecule type" value="Genomic_DNA"/>
</dbReference>
<accession>A0A7W3P443</accession>
<sequence length="225" mass="23179">MTARPRLRQTSSSAERGRGVLAAVLVAFVVTLAGCGTSEAPTSGAPTPVATSSVPSPTSSAPTSPAPSGPAPLPKERQVSVTSVRIGSIGLKTASLEKLALLSNGELAAPKNPDRAGWFAGGTVPGQVGPAVIAGHIDSKTGPAVFFELRLVSKGDQIKVGLSDGRTVTFRVDRVITTAKKGFPTDEVFGPTPDAELRLITCGGPYDRTVQSYLDNTIVFATRLN</sequence>
<dbReference type="RefSeq" id="WP_182558143.1">
    <property type="nucleotide sequence ID" value="NZ_JACGWT010000001.1"/>
</dbReference>
<dbReference type="CDD" id="cd05829">
    <property type="entry name" value="Sortase_F"/>
    <property type="match status" value="1"/>
</dbReference>
<gene>
    <name evidence="3" type="ORF">FHX74_000090</name>
</gene>
<evidence type="ECO:0000313" key="3">
    <source>
        <dbReference type="EMBL" id="MBA8792496.1"/>
    </source>
</evidence>
<name>A0A7W3P443_9ACTN</name>
<dbReference type="Proteomes" id="UP000523079">
    <property type="component" value="Unassembled WGS sequence"/>
</dbReference>
<dbReference type="Gene3D" id="2.40.260.10">
    <property type="entry name" value="Sortase"/>
    <property type="match status" value="1"/>
</dbReference>
<dbReference type="PROSITE" id="PS51257">
    <property type="entry name" value="PROKAR_LIPOPROTEIN"/>
    <property type="match status" value="1"/>
</dbReference>
<dbReference type="InterPro" id="IPR042001">
    <property type="entry name" value="Sortase_F"/>
</dbReference>
<feature type="compositionally biased region" description="Pro residues" evidence="2">
    <location>
        <begin position="64"/>
        <end position="73"/>
    </location>
</feature>
<dbReference type="AlphaFoldDB" id="A0A7W3P443"/>
<feature type="region of interest" description="Disordered" evidence="2">
    <location>
        <begin position="37"/>
        <end position="79"/>
    </location>
</feature>
<feature type="compositionally biased region" description="Low complexity" evidence="2">
    <location>
        <begin position="45"/>
        <end position="63"/>
    </location>
</feature>
<protein>
    <recommendedName>
        <fullName evidence="5">Sortase family protein</fullName>
    </recommendedName>
</protein>
<keyword evidence="4" id="KW-1185">Reference proteome</keyword>
<keyword evidence="1" id="KW-0378">Hydrolase</keyword>
<evidence type="ECO:0000313" key="4">
    <source>
        <dbReference type="Proteomes" id="UP000523079"/>
    </source>
</evidence>
<proteinExistence type="predicted"/>
<evidence type="ECO:0008006" key="5">
    <source>
        <dbReference type="Google" id="ProtNLM"/>
    </source>
</evidence>
<dbReference type="GO" id="GO:0016787">
    <property type="term" value="F:hydrolase activity"/>
    <property type="evidence" value="ECO:0007669"/>
    <property type="project" value="UniProtKB-KW"/>
</dbReference>
<dbReference type="Pfam" id="PF04203">
    <property type="entry name" value="Sortase"/>
    <property type="match status" value="1"/>
</dbReference>
<dbReference type="InterPro" id="IPR023365">
    <property type="entry name" value="Sortase_dom-sf"/>
</dbReference>
<reference evidence="3 4" key="1">
    <citation type="submission" date="2020-07" db="EMBL/GenBank/DDBJ databases">
        <title>Sequencing the genomes of 1000 actinobacteria strains.</title>
        <authorList>
            <person name="Klenk H.-P."/>
        </authorList>
    </citation>
    <scope>NUCLEOTIDE SEQUENCE [LARGE SCALE GENOMIC DNA]</scope>
    <source>
        <strain evidence="3 4">DSM 100723</strain>
    </source>
</reference>
<evidence type="ECO:0000256" key="2">
    <source>
        <dbReference type="SAM" id="MobiDB-lite"/>
    </source>
</evidence>
<comment type="caution">
    <text evidence="3">The sequence shown here is derived from an EMBL/GenBank/DDBJ whole genome shotgun (WGS) entry which is preliminary data.</text>
</comment>